<comment type="cofactor">
    <cofactor evidence="1">
        <name>Mg(2+)</name>
        <dbReference type="ChEBI" id="CHEBI:18420"/>
    </cofactor>
</comment>
<keyword evidence="5" id="KW-0808">Transferase</keyword>
<dbReference type="Proteomes" id="UP001056907">
    <property type="component" value="Chromosome"/>
</dbReference>
<dbReference type="GO" id="GO:0005886">
    <property type="term" value="C:plasma membrane"/>
    <property type="evidence" value="ECO:0007669"/>
    <property type="project" value="UniProtKB-SubCell"/>
</dbReference>
<dbReference type="PANTHER" id="PTHR46663:SF2">
    <property type="entry name" value="GGDEF DOMAIN-CONTAINING PROTEIN"/>
    <property type="match status" value="1"/>
</dbReference>
<keyword evidence="3" id="KW-1133">Transmembrane helix</keyword>
<dbReference type="FunFam" id="3.30.70.270:FF:000001">
    <property type="entry name" value="Diguanylate cyclase domain protein"/>
    <property type="match status" value="1"/>
</dbReference>
<dbReference type="InterPro" id="IPR029787">
    <property type="entry name" value="Nucleotide_cyclase"/>
</dbReference>
<dbReference type="Pfam" id="PF00990">
    <property type="entry name" value="GGDEF"/>
    <property type="match status" value="1"/>
</dbReference>
<dbReference type="GO" id="GO:0052621">
    <property type="term" value="F:diguanylate cyclase activity"/>
    <property type="evidence" value="ECO:0007669"/>
    <property type="project" value="UniProtKB-EC"/>
</dbReference>
<gene>
    <name evidence="5" type="ORF">KUA23_14365</name>
</gene>
<keyword evidence="3" id="KW-0472">Membrane</keyword>
<accession>A0ABD7TQY5</accession>
<evidence type="ECO:0000313" key="5">
    <source>
        <dbReference type="EMBL" id="USW03990.2"/>
    </source>
</evidence>
<proteinExistence type="predicted"/>
<sequence length="416" mass="45534">MIASPDRIHVLVAVFKAIQSVLGYSAKRPSSVVALWRTSPMPNLHSFPTTRFIRWFVKDNQSMDRNIRLKLLEGPFTSRAALVVAGMNTLLICSVAVILHPTPFFISWLATDVVIWITRWFVLQRFIAGGKSRPRYATDLSLLLGLVWAAEIGIGTAECIISQDPVLQVLACTSTVSMNGAIAMRNQGIPRYAFTQILLTDIPMKLATLFQPEPMLRVLILQAPMYLTGLWVLLNNLNENLTKAYISEAQSTHSATHDKLTGVLNRLGILNRITAICDSKANGNSDVCVLCLDLDGFKKINDANGHATGDSVLVSFSEMVTRVVRKGDAVARIGGDEFVVVMPDTDKISASLIAERIIKSLEDYTSKDAKYQGLGVSIGITATYTSELGCVEQILSKADVAMYSAKSAGKNCFRFG</sequence>
<dbReference type="CDD" id="cd01949">
    <property type="entry name" value="GGDEF"/>
    <property type="match status" value="1"/>
</dbReference>
<keyword evidence="5" id="KW-0548">Nucleotidyltransferase</keyword>
<feature type="domain" description="GGDEF" evidence="4">
    <location>
        <begin position="285"/>
        <end position="416"/>
    </location>
</feature>
<comment type="subcellular location">
    <subcellularLocation>
        <location evidence="2">Cell inner membrane</location>
    </subcellularLocation>
</comment>
<evidence type="ECO:0000313" key="6">
    <source>
        <dbReference type="Proteomes" id="UP001056907"/>
    </source>
</evidence>
<feature type="transmembrane region" description="Helical" evidence="3">
    <location>
        <begin position="80"/>
        <end position="99"/>
    </location>
</feature>
<dbReference type="NCBIfam" id="TIGR00254">
    <property type="entry name" value="GGDEF"/>
    <property type="match status" value="1"/>
</dbReference>
<dbReference type="EC" id="2.7.7.65" evidence="5"/>
<dbReference type="SMART" id="SM00267">
    <property type="entry name" value="GGDEF"/>
    <property type="match status" value="1"/>
</dbReference>
<dbReference type="RefSeq" id="WP_241770412.1">
    <property type="nucleotide sequence ID" value="NZ_CP078013.2"/>
</dbReference>
<dbReference type="PANTHER" id="PTHR46663">
    <property type="entry name" value="DIGUANYLATE CYCLASE DGCT-RELATED"/>
    <property type="match status" value="1"/>
</dbReference>
<keyword evidence="3" id="KW-0812">Transmembrane</keyword>
<reference evidence="5" key="2">
    <citation type="submission" date="2024-04" db="EMBL/GenBank/DDBJ databases">
        <authorList>
            <person name="Diaz M."/>
            <person name="Bach T."/>
            <person name="Gonzalez Anta G."/>
            <person name="Agaras B."/>
            <person name="Wibberg D."/>
            <person name="Noguera F."/>
            <person name="Canciani W."/>
            <person name="Ybarra T."/>
            <person name="Nunez M.L."/>
            <person name="Valverde C."/>
        </authorList>
    </citation>
    <scope>NUCLEOTIDE SEQUENCE</scope>
    <source>
        <strain evidence="5">1008</strain>
    </source>
</reference>
<dbReference type="InterPro" id="IPR043128">
    <property type="entry name" value="Rev_trsase/Diguanyl_cyclase"/>
</dbReference>
<evidence type="ECO:0000259" key="4">
    <source>
        <dbReference type="PROSITE" id="PS50887"/>
    </source>
</evidence>
<dbReference type="InterPro" id="IPR000160">
    <property type="entry name" value="GGDEF_dom"/>
</dbReference>
<dbReference type="SUPFAM" id="SSF55073">
    <property type="entry name" value="Nucleotide cyclase"/>
    <property type="match status" value="1"/>
</dbReference>
<dbReference type="InterPro" id="IPR052163">
    <property type="entry name" value="DGC-Regulatory_Protein"/>
</dbReference>
<dbReference type="Gene3D" id="3.30.70.270">
    <property type="match status" value="1"/>
</dbReference>
<protein>
    <submittedName>
        <fullName evidence="5">GGDEF domain-containing protein</fullName>
        <ecNumber evidence="5">2.7.7.65</ecNumber>
    </submittedName>
</protein>
<dbReference type="PROSITE" id="PS50887">
    <property type="entry name" value="GGDEF"/>
    <property type="match status" value="1"/>
</dbReference>
<reference evidence="5" key="1">
    <citation type="journal article" date="2022" name="Front. Plant Sci.">
        <title>Agronomic efficiency and genome mining analysis of the wheat-biostimulant rhizospheric bacterium Pseudomonas pergaminensis sp. nov. strain 1008T.</title>
        <authorList>
            <person name="Diaz M."/>
            <person name="Bach T."/>
            <person name="Gonzalez Anta G."/>
            <person name="Agaras B."/>
            <person name="Wibberg D."/>
            <person name="Noguera F."/>
            <person name="Canciani W."/>
            <person name="Valverde C."/>
        </authorList>
    </citation>
    <scope>NUCLEOTIDE SEQUENCE</scope>
    <source>
        <strain evidence="5">1008</strain>
    </source>
</reference>
<evidence type="ECO:0000256" key="1">
    <source>
        <dbReference type="ARBA" id="ARBA00001946"/>
    </source>
</evidence>
<feature type="transmembrane region" description="Helical" evidence="3">
    <location>
        <begin position="105"/>
        <end position="123"/>
    </location>
</feature>
<evidence type="ECO:0000256" key="3">
    <source>
        <dbReference type="SAM" id="Phobius"/>
    </source>
</evidence>
<name>A0ABD7TQY5_9PSED</name>
<organism evidence="5 6">
    <name type="scientific">Pseudomonas pergaminensis</name>
    <dbReference type="NCBI Taxonomy" id="2853159"/>
    <lineage>
        <taxon>Bacteria</taxon>
        <taxon>Pseudomonadati</taxon>
        <taxon>Pseudomonadota</taxon>
        <taxon>Gammaproteobacteria</taxon>
        <taxon>Pseudomonadales</taxon>
        <taxon>Pseudomonadaceae</taxon>
        <taxon>Pseudomonas</taxon>
    </lineage>
</organism>
<evidence type="ECO:0000256" key="2">
    <source>
        <dbReference type="ARBA" id="ARBA00004533"/>
    </source>
</evidence>
<dbReference type="AlphaFoldDB" id="A0ABD7TQY5"/>
<dbReference type="KEGG" id="ppeg:KUA23_14365"/>
<dbReference type="EMBL" id="CP078013">
    <property type="protein sequence ID" value="USW03990.2"/>
    <property type="molecule type" value="Genomic_DNA"/>
</dbReference>